<proteinExistence type="predicted"/>
<dbReference type="Proteomes" id="UP000234323">
    <property type="component" value="Unassembled WGS sequence"/>
</dbReference>
<sequence length="65" mass="8050">MSISLFLKKERKHNNNARKKSLCNFYSIIIILSQIFNNICRFFMFYTLSFRKKVFYNIAYQMFFQ</sequence>
<accession>A0A2I1H7D8</accession>
<protein>
    <submittedName>
        <fullName evidence="2">Uncharacterized protein</fullName>
    </submittedName>
</protein>
<keyword evidence="1" id="KW-1133">Transmembrane helix</keyword>
<evidence type="ECO:0000313" key="3">
    <source>
        <dbReference type="Proteomes" id="UP000234323"/>
    </source>
</evidence>
<reference evidence="2 3" key="1">
    <citation type="submission" date="2015-10" db="EMBL/GenBank/DDBJ databases">
        <title>Genome analyses suggest a sexual origin of heterokaryosis in a supposedly ancient asexual fungus.</title>
        <authorList>
            <person name="Ropars J."/>
            <person name="Sedzielewska K."/>
            <person name="Noel J."/>
            <person name="Charron P."/>
            <person name="Farinelli L."/>
            <person name="Marton T."/>
            <person name="Kruger M."/>
            <person name="Pelin A."/>
            <person name="Brachmann A."/>
            <person name="Corradi N."/>
        </authorList>
    </citation>
    <scope>NUCLEOTIDE SEQUENCE [LARGE SCALE GENOMIC DNA]</scope>
    <source>
        <strain evidence="2 3">A4</strain>
    </source>
</reference>
<evidence type="ECO:0000313" key="2">
    <source>
        <dbReference type="EMBL" id="PKY54782.1"/>
    </source>
</evidence>
<keyword evidence="3" id="KW-1185">Reference proteome</keyword>
<organism evidence="2 3">
    <name type="scientific">Rhizophagus irregularis</name>
    <dbReference type="NCBI Taxonomy" id="588596"/>
    <lineage>
        <taxon>Eukaryota</taxon>
        <taxon>Fungi</taxon>
        <taxon>Fungi incertae sedis</taxon>
        <taxon>Mucoromycota</taxon>
        <taxon>Glomeromycotina</taxon>
        <taxon>Glomeromycetes</taxon>
        <taxon>Glomerales</taxon>
        <taxon>Glomeraceae</taxon>
        <taxon>Rhizophagus</taxon>
    </lineage>
</organism>
<feature type="transmembrane region" description="Helical" evidence="1">
    <location>
        <begin position="21"/>
        <end position="46"/>
    </location>
</feature>
<dbReference type="AlphaFoldDB" id="A0A2I1H7D8"/>
<keyword evidence="1" id="KW-0472">Membrane</keyword>
<comment type="caution">
    <text evidence="2">The sequence shown here is derived from an EMBL/GenBank/DDBJ whole genome shotgun (WGS) entry which is preliminary data.</text>
</comment>
<gene>
    <name evidence="2" type="ORF">RhiirA4_64397</name>
</gene>
<keyword evidence="1" id="KW-0812">Transmembrane</keyword>
<evidence type="ECO:0000256" key="1">
    <source>
        <dbReference type="SAM" id="Phobius"/>
    </source>
</evidence>
<name>A0A2I1H7D8_9GLOM</name>
<dbReference type="EMBL" id="LLXI01001686">
    <property type="protein sequence ID" value="PKY54782.1"/>
    <property type="molecule type" value="Genomic_DNA"/>
</dbReference>